<keyword evidence="1" id="KW-0812">Transmembrane</keyword>
<dbReference type="EMBL" id="JARIHO010000072">
    <property type="protein sequence ID" value="KAJ7312378.1"/>
    <property type="molecule type" value="Genomic_DNA"/>
</dbReference>
<dbReference type="Proteomes" id="UP001218218">
    <property type="component" value="Unassembled WGS sequence"/>
</dbReference>
<protein>
    <submittedName>
        <fullName evidence="2">Uncharacterized protein</fullName>
    </submittedName>
</protein>
<gene>
    <name evidence="2" type="ORF">DFH08DRAFT_822121</name>
</gene>
<keyword evidence="1" id="KW-0472">Membrane</keyword>
<keyword evidence="1" id="KW-1133">Transmembrane helix</keyword>
<reference evidence="2" key="1">
    <citation type="submission" date="2023-03" db="EMBL/GenBank/DDBJ databases">
        <title>Massive genome expansion in bonnet fungi (Mycena s.s.) driven by repeated elements and novel gene families across ecological guilds.</title>
        <authorList>
            <consortium name="Lawrence Berkeley National Laboratory"/>
            <person name="Harder C.B."/>
            <person name="Miyauchi S."/>
            <person name="Viragh M."/>
            <person name="Kuo A."/>
            <person name="Thoen E."/>
            <person name="Andreopoulos B."/>
            <person name="Lu D."/>
            <person name="Skrede I."/>
            <person name="Drula E."/>
            <person name="Henrissat B."/>
            <person name="Morin E."/>
            <person name="Kohler A."/>
            <person name="Barry K."/>
            <person name="LaButti K."/>
            <person name="Morin E."/>
            <person name="Salamov A."/>
            <person name="Lipzen A."/>
            <person name="Mereny Z."/>
            <person name="Hegedus B."/>
            <person name="Baldrian P."/>
            <person name="Stursova M."/>
            <person name="Weitz H."/>
            <person name="Taylor A."/>
            <person name="Grigoriev I.V."/>
            <person name="Nagy L.G."/>
            <person name="Martin F."/>
            <person name="Kauserud H."/>
        </authorList>
    </citation>
    <scope>NUCLEOTIDE SEQUENCE</scope>
    <source>
        <strain evidence="2">CBHHK002</strain>
    </source>
</reference>
<accession>A0AAD6Z8I6</accession>
<feature type="transmembrane region" description="Helical" evidence="1">
    <location>
        <begin position="59"/>
        <end position="81"/>
    </location>
</feature>
<proteinExistence type="predicted"/>
<organism evidence="2 3">
    <name type="scientific">Mycena albidolilacea</name>
    <dbReference type="NCBI Taxonomy" id="1033008"/>
    <lineage>
        <taxon>Eukaryota</taxon>
        <taxon>Fungi</taxon>
        <taxon>Dikarya</taxon>
        <taxon>Basidiomycota</taxon>
        <taxon>Agaricomycotina</taxon>
        <taxon>Agaricomycetes</taxon>
        <taxon>Agaricomycetidae</taxon>
        <taxon>Agaricales</taxon>
        <taxon>Marasmiineae</taxon>
        <taxon>Mycenaceae</taxon>
        <taxon>Mycena</taxon>
    </lineage>
</organism>
<comment type="caution">
    <text evidence="2">The sequence shown here is derived from an EMBL/GenBank/DDBJ whole genome shotgun (WGS) entry which is preliminary data.</text>
</comment>
<evidence type="ECO:0000256" key="1">
    <source>
        <dbReference type="SAM" id="Phobius"/>
    </source>
</evidence>
<evidence type="ECO:0000313" key="2">
    <source>
        <dbReference type="EMBL" id="KAJ7312378.1"/>
    </source>
</evidence>
<keyword evidence="3" id="KW-1185">Reference proteome</keyword>
<feature type="transmembrane region" description="Helical" evidence="1">
    <location>
        <begin position="93"/>
        <end position="112"/>
    </location>
</feature>
<sequence length="220" mass="24388">MTLPVNHPSFPNLGELQPFGVQSEELLKAYNTLSVNHILIYLLYYMPVYFQACMDTSPIISRVDIFGLAFGIAPSTLLISLSTVKTYQYQPQIWLSWSLAIIGMGLFTTLQVDSSWAKVISSKLSWILAVTVRGTVLQNELGKYLPPMFSVQFPQGTLMRCLANPPRGLGSRLSHQSGHEITPSPLYTEVDKKWGINDLKDGVCEKAGSEMQSTTSIEPA</sequence>
<evidence type="ECO:0000313" key="3">
    <source>
        <dbReference type="Proteomes" id="UP001218218"/>
    </source>
</evidence>
<dbReference type="AlphaFoldDB" id="A0AAD6Z8I6"/>
<name>A0AAD6Z8I6_9AGAR</name>